<protein>
    <submittedName>
        <fullName evidence="1">Uncharacterized protein</fullName>
    </submittedName>
</protein>
<organism evidence="1 2">
    <name type="scientific">Halomonas cerina</name>
    <dbReference type="NCBI Taxonomy" id="447424"/>
    <lineage>
        <taxon>Bacteria</taxon>
        <taxon>Pseudomonadati</taxon>
        <taxon>Pseudomonadota</taxon>
        <taxon>Gammaproteobacteria</taxon>
        <taxon>Oceanospirillales</taxon>
        <taxon>Halomonadaceae</taxon>
        <taxon>Halomonas</taxon>
    </lineage>
</organism>
<dbReference type="EMBL" id="JACHXP010000003">
    <property type="protein sequence ID" value="MBB3189519.1"/>
    <property type="molecule type" value="Genomic_DNA"/>
</dbReference>
<sequence>MKNDQPIPDERLAALNAFTKVMFETRDHAHPA</sequence>
<reference evidence="1 2" key="1">
    <citation type="submission" date="2020-08" db="EMBL/GenBank/DDBJ databases">
        <title>Genomic Encyclopedia of Type Strains, Phase III (KMG-III): the genomes of soil and plant-associated and newly described type strains.</title>
        <authorList>
            <person name="Whitman W."/>
        </authorList>
    </citation>
    <scope>NUCLEOTIDE SEQUENCE [LARGE SCALE GENOMIC DNA]</scope>
    <source>
        <strain evidence="1 2">CECT 7282</strain>
    </source>
</reference>
<proteinExistence type="predicted"/>
<keyword evidence="2" id="KW-1185">Reference proteome</keyword>
<comment type="caution">
    <text evidence="1">The sequence shown here is derived from an EMBL/GenBank/DDBJ whole genome shotgun (WGS) entry which is preliminary data.</text>
</comment>
<evidence type="ECO:0000313" key="1">
    <source>
        <dbReference type="EMBL" id="MBB3189519.1"/>
    </source>
</evidence>
<dbReference type="Proteomes" id="UP000547614">
    <property type="component" value="Unassembled WGS sequence"/>
</dbReference>
<evidence type="ECO:0000313" key="2">
    <source>
        <dbReference type="Proteomes" id="UP000547614"/>
    </source>
</evidence>
<dbReference type="AlphaFoldDB" id="A0A839V7M8"/>
<gene>
    <name evidence="1" type="ORF">FHR94_000743</name>
</gene>
<accession>A0A839V7M8</accession>
<name>A0A839V7M8_9GAMM</name>